<dbReference type="Pfam" id="PF00561">
    <property type="entry name" value="Abhydrolase_1"/>
    <property type="match status" value="1"/>
</dbReference>
<name>A0A4P9ZS01_9FUNG</name>
<protein>
    <submittedName>
        <fullName evidence="4">Homoserine O-acetyltransferase</fullName>
    </submittedName>
</protein>
<dbReference type="AlphaFoldDB" id="A0A4P9ZS01"/>
<evidence type="ECO:0000256" key="1">
    <source>
        <dbReference type="ARBA" id="ARBA00006886"/>
    </source>
</evidence>
<dbReference type="Proteomes" id="UP000268162">
    <property type="component" value="Unassembled WGS sequence"/>
</dbReference>
<dbReference type="InterPro" id="IPR000073">
    <property type="entry name" value="AB_hydrolase_1"/>
</dbReference>
<feature type="non-terminal residue" evidence="4">
    <location>
        <position position="1"/>
    </location>
</feature>
<evidence type="ECO:0000313" key="5">
    <source>
        <dbReference type="Proteomes" id="UP000268162"/>
    </source>
</evidence>
<dbReference type="GO" id="GO:0009092">
    <property type="term" value="P:homoserine metabolic process"/>
    <property type="evidence" value="ECO:0007669"/>
    <property type="project" value="TreeGrafter"/>
</dbReference>
<sequence>FPCVDRIEERTRQLETATGTTHPHPLPRAPPGHRTFRYPSPFLCDYGGFLPEFQLAYETWGTLDAQASNAILIHTGLSANSHARSHADNENPGWWEKFIGPGLPIDTNKFFVICTNVLGGCYGSTGPASINPHTGQRYATRFPILSIHDMVRAQFLMLDHLGIQCLYASVGASMGGMQSLAACALFPHRVRRLITISACARSHPYSIALRHVQRQVLMSDPNWRKGYYYDPVGVPPHAGMKLARQIATISYRSGPEWENRFGRKRLQPQQPPEFCADFMIESYLDHQGEKFCLEYDPNSLLYISKAMDLFDMSSSALQEIIQRRSRAWHQFAQQGPLASPDHEWNHPVDSSQCSRGSSNPLSDEAGTDKREGTDSMMNDAYADDRNLVAGLRDIQIPTLVLGVKSDILFPVWQQQEIARSLRRAGNSRVTYYELDAFYGHDTFLIDLPNIGAAVKGHLE</sequence>
<accession>A0A4P9ZS01</accession>
<evidence type="ECO:0000259" key="3">
    <source>
        <dbReference type="Pfam" id="PF00561"/>
    </source>
</evidence>
<dbReference type="GO" id="GO:0004414">
    <property type="term" value="F:homoserine O-acetyltransferase activity"/>
    <property type="evidence" value="ECO:0007669"/>
    <property type="project" value="TreeGrafter"/>
</dbReference>
<feature type="non-terminal residue" evidence="4">
    <location>
        <position position="459"/>
    </location>
</feature>
<dbReference type="PANTHER" id="PTHR32268:SF16">
    <property type="entry name" value="SERINE O-SUCCINYLTRANSFERASE"/>
    <property type="match status" value="1"/>
</dbReference>
<dbReference type="InterPro" id="IPR029058">
    <property type="entry name" value="AB_hydrolase_fold"/>
</dbReference>
<dbReference type="GO" id="GO:0006535">
    <property type="term" value="P:cysteine biosynthetic process from serine"/>
    <property type="evidence" value="ECO:0007669"/>
    <property type="project" value="TreeGrafter"/>
</dbReference>
<organism evidence="4 5">
    <name type="scientific">Dimargaris cristalligena</name>
    <dbReference type="NCBI Taxonomy" id="215637"/>
    <lineage>
        <taxon>Eukaryota</taxon>
        <taxon>Fungi</taxon>
        <taxon>Fungi incertae sedis</taxon>
        <taxon>Zoopagomycota</taxon>
        <taxon>Kickxellomycotina</taxon>
        <taxon>Dimargaritomycetes</taxon>
        <taxon>Dimargaritales</taxon>
        <taxon>Dimargaritaceae</taxon>
        <taxon>Dimargaris</taxon>
    </lineage>
</organism>
<keyword evidence="5" id="KW-1185">Reference proteome</keyword>
<feature type="domain" description="AB hydrolase-1" evidence="3">
    <location>
        <begin position="69"/>
        <end position="440"/>
    </location>
</feature>
<evidence type="ECO:0000313" key="4">
    <source>
        <dbReference type="EMBL" id="RKP35240.1"/>
    </source>
</evidence>
<dbReference type="NCBIfam" id="TIGR01392">
    <property type="entry name" value="homoserO_Ac_trn"/>
    <property type="match status" value="1"/>
</dbReference>
<dbReference type="InterPro" id="IPR008220">
    <property type="entry name" value="HAT_MetX-like"/>
</dbReference>
<feature type="region of interest" description="Disordered" evidence="2">
    <location>
        <begin position="336"/>
        <end position="375"/>
    </location>
</feature>
<dbReference type="PANTHER" id="PTHR32268">
    <property type="entry name" value="HOMOSERINE O-ACETYLTRANSFERASE"/>
    <property type="match status" value="1"/>
</dbReference>
<dbReference type="HAMAP" id="MF_00296">
    <property type="entry name" value="MetX_acyltransf"/>
    <property type="match status" value="1"/>
</dbReference>
<keyword evidence="4" id="KW-0808">Transferase</keyword>
<comment type="similarity">
    <text evidence="1">Belongs to the AB hydrolase superfamily. MetX family.</text>
</comment>
<dbReference type="SUPFAM" id="SSF53474">
    <property type="entry name" value="alpha/beta-Hydrolases"/>
    <property type="match status" value="1"/>
</dbReference>
<reference evidence="5" key="1">
    <citation type="journal article" date="2018" name="Nat. Microbiol.">
        <title>Leveraging single-cell genomics to expand the fungal tree of life.</title>
        <authorList>
            <person name="Ahrendt S.R."/>
            <person name="Quandt C.A."/>
            <person name="Ciobanu D."/>
            <person name="Clum A."/>
            <person name="Salamov A."/>
            <person name="Andreopoulos B."/>
            <person name="Cheng J.F."/>
            <person name="Woyke T."/>
            <person name="Pelin A."/>
            <person name="Henrissat B."/>
            <person name="Reynolds N.K."/>
            <person name="Benny G.L."/>
            <person name="Smith M.E."/>
            <person name="James T.Y."/>
            <person name="Grigoriev I.V."/>
        </authorList>
    </citation>
    <scope>NUCLEOTIDE SEQUENCE [LARGE SCALE GENOMIC DNA]</scope>
    <source>
        <strain evidence="5">RSA 468</strain>
    </source>
</reference>
<proteinExistence type="inferred from homology"/>
<dbReference type="Gene3D" id="3.40.50.1820">
    <property type="entry name" value="alpha/beta hydrolase"/>
    <property type="match status" value="1"/>
</dbReference>
<evidence type="ECO:0000256" key="2">
    <source>
        <dbReference type="SAM" id="MobiDB-lite"/>
    </source>
</evidence>
<dbReference type="PIRSF" id="PIRSF000443">
    <property type="entry name" value="Homoser_Ac_trans"/>
    <property type="match status" value="1"/>
</dbReference>
<feature type="compositionally biased region" description="Polar residues" evidence="2">
    <location>
        <begin position="348"/>
        <end position="361"/>
    </location>
</feature>
<dbReference type="GO" id="GO:0009001">
    <property type="term" value="F:serine O-acetyltransferase activity"/>
    <property type="evidence" value="ECO:0007669"/>
    <property type="project" value="TreeGrafter"/>
</dbReference>
<dbReference type="GO" id="GO:0005739">
    <property type="term" value="C:mitochondrion"/>
    <property type="evidence" value="ECO:0007669"/>
    <property type="project" value="TreeGrafter"/>
</dbReference>
<dbReference type="NCBIfam" id="NF001209">
    <property type="entry name" value="PRK00175.1"/>
    <property type="match status" value="1"/>
</dbReference>
<dbReference type="GO" id="GO:0009086">
    <property type="term" value="P:methionine biosynthetic process"/>
    <property type="evidence" value="ECO:0007669"/>
    <property type="project" value="TreeGrafter"/>
</dbReference>
<gene>
    <name evidence="4" type="ORF">BJ085DRAFT_4514</name>
</gene>
<dbReference type="STRING" id="215637.A0A4P9ZS01"/>
<dbReference type="EMBL" id="ML002923">
    <property type="protein sequence ID" value="RKP35240.1"/>
    <property type="molecule type" value="Genomic_DNA"/>
</dbReference>